<proteinExistence type="predicted"/>
<protein>
    <submittedName>
        <fullName evidence="4">Endospore coat-associated protein YheD</fullName>
    </submittedName>
</protein>
<dbReference type="Gene3D" id="3.30.470.20">
    <property type="entry name" value="ATP-grasp fold, B domain"/>
    <property type="match status" value="1"/>
</dbReference>
<keyword evidence="1" id="KW-0067">ATP-binding</keyword>
<organism evidence="4 5">
    <name type="scientific">Paenibacillus konkukensis</name>
    <dbReference type="NCBI Taxonomy" id="2020716"/>
    <lineage>
        <taxon>Bacteria</taxon>
        <taxon>Bacillati</taxon>
        <taxon>Bacillota</taxon>
        <taxon>Bacilli</taxon>
        <taxon>Bacillales</taxon>
        <taxon>Paenibacillaceae</taxon>
        <taxon>Paenibacillus</taxon>
    </lineage>
</organism>
<feature type="compositionally biased region" description="Basic and acidic residues" evidence="2">
    <location>
        <begin position="408"/>
        <end position="418"/>
    </location>
</feature>
<dbReference type="InterPro" id="IPR026838">
    <property type="entry name" value="YheC/D"/>
</dbReference>
<evidence type="ECO:0000256" key="1">
    <source>
        <dbReference type="PROSITE-ProRule" id="PRU00409"/>
    </source>
</evidence>
<feature type="domain" description="ATP-grasp" evidence="3">
    <location>
        <begin position="123"/>
        <end position="388"/>
    </location>
</feature>
<keyword evidence="5" id="KW-1185">Reference proteome</keyword>
<gene>
    <name evidence="4" type="primary">yheD_3</name>
    <name evidence="4" type="ORF">SK3146_02318</name>
</gene>
<evidence type="ECO:0000256" key="2">
    <source>
        <dbReference type="SAM" id="MobiDB-lite"/>
    </source>
</evidence>
<dbReference type="PROSITE" id="PS50975">
    <property type="entry name" value="ATP_GRASP"/>
    <property type="match status" value="1"/>
</dbReference>
<feature type="region of interest" description="Disordered" evidence="2">
    <location>
        <begin position="394"/>
        <end position="418"/>
    </location>
</feature>
<reference evidence="4" key="1">
    <citation type="submission" date="2018-02" db="EMBL/GenBank/DDBJ databases">
        <authorList>
            <person name="Kim S.-K."/>
            <person name="Jung H.-I."/>
            <person name="Lee S.-W."/>
        </authorList>
    </citation>
    <scope>NUCLEOTIDE SEQUENCE</scope>
    <source>
        <strain evidence="4">SK3146</strain>
    </source>
</reference>
<evidence type="ECO:0000313" key="4">
    <source>
        <dbReference type="EMBL" id="UQZ83157.1"/>
    </source>
</evidence>
<dbReference type="InterPro" id="IPR011761">
    <property type="entry name" value="ATP-grasp"/>
</dbReference>
<dbReference type="Pfam" id="PF14398">
    <property type="entry name" value="ATPgrasp_YheCD"/>
    <property type="match status" value="1"/>
</dbReference>
<evidence type="ECO:0000259" key="3">
    <source>
        <dbReference type="PROSITE" id="PS50975"/>
    </source>
</evidence>
<accession>A0ABY4RKY0</accession>
<name>A0ABY4RKY0_9BACL</name>
<keyword evidence="1" id="KW-0547">Nucleotide-binding</keyword>
<dbReference type="EMBL" id="CP027059">
    <property type="protein sequence ID" value="UQZ83157.1"/>
    <property type="molecule type" value="Genomic_DNA"/>
</dbReference>
<evidence type="ECO:0000313" key="5">
    <source>
        <dbReference type="Proteomes" id="UP001057134"/>
    </source>
</evidence>
<dbReference type="SUPFAM" id="SSF56059">
    <property type="entry name" value="Glutathione synthetase ATP-binding domain-like"/>
    <property type="match status" value="1"/>
</dbReference>
<sequence length="418" mass="46194">MMIPSSSSALGIMTTQTEGEPPFMNRDFYRKICLIGQQAGLNVFVFTPQGVSETDNVVKGYGFDAEARRWIGRNYARPDLVYDRCFFTSRRQAAEYREAVRRLRKPPAALFLGYGLRGKWDVQHMLERDGRFVSHLPQTEPMRSVRSAAEWLKRHGELVLKPQAGSQGRGVLHVRRGAAAARPGVGPVAPEGTANAEPAFAVRGRDARNRPVACSFDSAAALLRWLRRFTAQRDYLLQRYLPLHNQNGEAYDVRSLVQKDGTGRWQVTGIAVRKGQGGSLTSNLHGGGSAEPALPFLTAQFGAETAARIAAELERLSRLLPAALEQSHGRLAELGIDFGVDTGGHIWILEVNSKPGRSIFTYLHDDRARFNALANPIKYARYLLRNTRAGTPNLSLRPAPAAAKSHHGPPDHEALLMK</sequence>
<dbReference type="Proteomes" id="UP001057134">
    <property type="component" value="Chromosome"/>
</dbReference>
<reference evidence="4" key="2">
    <citation type="journal article" date="2021" name="J Anim Sci Technol">
        <title>Complete genome sequence of Paenibacillus konkukensis sp. nov. SK3146 as a potential probiotic strain.</title>
        <authorList>
            <person name="Jung H.I."/>
            <person name="Park S."/>
            <person name="Niu K.M."/>
            <person name="Lee S.W."/>
            <person name="Kothari D."/>
            <person name="Yi K.J."/>
            <person name="Kim S.K."/>
        </authorList>
    </citation>
    <scope>NUCLEOTIDE SEQUENCE</scope>
    <source>
        <strain evidence="4">SK3146</strain>
    </source>
</reference>